<accession>A0A0C2YF72</accession>
<dbReference type="Pfam" id="PF13445">
    <property type="entry name" value="zf-RING_UBOX"/>
    <property type="match status" value="1"/>
</dbReference>
<evidence type="ECO:0000259" key="7">
    <source>
        <dbReference type="PROSITE" id="PS50089"/>
    </source>
</evidence>
<keyword evidence="2 4" id="KW-0863">Zinc-finger</keyword>
<keyword evidence="3" id="KW-0862">Zinc</keyword>
<dbReference type="PROSITE" id="PS50089">
    <property type="entry name" value="ZF_RING_2"/>
    <property type="match status" value="1"/>
</dbReference>
<reference evidence="9" key="2">
    <citation type="submission" date="2015-01" db="EMBL/GenBank/DDBJ databases">
        <title>Evolutionary Origins and Diversification of the Mycorrhizal Mutualists.</title>
        <authorList>
            <consortium name="DOE Joint Genome Institute"/>
            <consortium name="Mycorrhizal Genomics Consortium"/>
            <person name="Kohler A."/>
            <person name="Kuo A."/>
            <person name="Nagy L.G."/>
            <person name="Floudas D."/>
            <person name="Copeland A."/>
            <person name="Barry K.W."/>
            <person name="Cichocki N."/>
            <person name="Veneault-Fourrey C."/>
            <person name="LaButti K."/>
            <person name="Lindquist E.A."/>
            <person name="Lipzen A."/>
            <person name="Lundell T."/>
            <person name="Morin E."/>
            <person name="Murat C."/>
            <person name="Riley R."/>
            <person name="Ohm R."/>
            <person name="Sun H."/>
            <person name="Tunlid A."/>
            <person name="Henrissat B."/>
            <person name="Grigoriev I.V."/>
            <person name="Hibbett D.S."/>
            <person name="Martin F."/>
        </authorList>
    </citation>
    <scope>NUCLEOTIDE SEQUENCE [LARGE SCALE GENOMIC DNA]</scope>
    <source>
        <strain evidence="9">h7</strain>
    </source>
</reference>
<dbReference type="InterPro" id="IPR013083">
    <property type="entry name" value="Znf_RING/FYVE/PHD"/>
</dbReference>
<protein>
    <recommendedName>
        <fullName evidence="7">RING-type domain-containing protein</fullName>
    </recommendedName>
</protein>
<organism evidence="8 9">
    <name type="scientific">Hebeloma cylindrosporum</name>
    <dbReference type="NCBI Taxonomy" id="76867"/>
    <lineage>
        <taxon>Eukaryota</taxon>
        <taxon>Fungi</taxon>
        <taxon>Dikarya</taxon>
        <taxon>Basidiomycota</taxon>
        <taxon>Agaricomycotina</taxon>
        <taxon>Agaricomycetes</taxon>
        <taxon>Agaricomycetidae</taxon>
        <taxon>Agaricales</taxon>
        <taxon>Agaricineae</taxon>
        <taxon>Hymenogastraceae</taxon>
        <taxon>Hebeloma</taxon>
    </lineage>
</organism>
<feature type="compositionally biased region" description="Polar residues" evidence="6">
    <location>
        <begin position="80"/>
        <end position="97"/>
    </location>
</feature>
<dbReference type="HOGENOM" id="CLU_078283_0_0_1"/>
<feature type="region of interest" description="Disordered" evidence="6">
    <location>
        <begin position="80"/>
        <end position="115"/>
    </location>
</feature>
<dbReference type="Proteomes" id="UP000053424">
    <property type="component" value="Unassembled WGS sequence"/>
</dbReference>
<feature type="compositionally biased region" description="Polar residues" evidence="6">
    <location>
        <begin position="280"/>
        <end position="289"/>
    </location>
</feature>
<dbReference type="GO" id="GO:0008270">
    <property type="term" value="F:zinc ion binding"/>
    <property type="evidence" value="ECO:0007669"/>
    <property type="project" value="UniProtKB-KW"/>
</dbReference>
<dbReference type="STRING" id="686832.A0A0C2YF72"/>
<evidence type="ECO:0000313" key="8">
    <source>
        <dbReference type="EMBL" id="KIM39682.1"/>
    </source>
</evidence>
<dbReference type="SMART" id="SM00184">
    <property type="entry name" value="RING"/>
    <property type="match status" value="1"/>
</dbReference>
<evidence type="ECO:0000256" key="3">
    <source>
        <dbReference type="ARBA" id="ARBA00022833"/>
    </source>
</evidence>
<dbReference type="AlphaFoldDB" id="A0A0C2YF72"/>
<evidence type="ECO:0000256" key="1">
    <source>
        <dbReference type="ARBA" id="ARBA00022723"/>
    </source>
</evidence>
<feature type="compositionally biased region" description="Low complexity" evidence="6">
    <location>
        <begin position="105"/>
        <end position="115"/>
    </location>
</feature>
<feature type="region of interest" description="Disordered" evidence="6">
    <location>
        <begin position="208"/>
        <end position="310"/>
    </location>
</feature>
<dbReference type="SUPFAM" id="SSF57850">
    <property type="entry name" value="RING/U-box"/>
    <property type="match status" value="1"/>
</dbReference>
<feature type="coiled-coil region" evidence="5">
    <location>
        <begin position="115"/>
        <end position="191"/>
    </location>
</feature>
<sequence length="310" mass="33745">MASCRICLEDTKKPVALPCGHIFCGDCIVKTVQAVKPYTHLQPCPICRAIYNIAPINLNVVPANLRPFITPSIRRVYIDPSTSQGNGNDTPDVNEQQRPAVAAGSSSRTAIMTSSSSASSELARLRAENIALRNNCALWRKRAEMHGAANLGLLNFARVVRDQASHLARERDELQTRCHSLKRKVENYEMARCSESAMVEAFLQGRSEIQNSGSPDPGSLLFAPPFQYFPDQDQGSSGQRLMSEVALSSPAEPPSSTGSDFNRPRKRAKTDDSNEPAFTRRTTPVSVSENLARGSGKAQPSIGHGEPLTP</sequence>
<dbReference type="PROSITE" id="PS00518">
    <property type="entry name" value="ZF_RING_1"/>
    <property type="match status" value="1"/>
</dbReference>
<keyword evidence="9" id="KW-1185">Reference proteome</keyword>
<gene>
    <name evidence="8" type="ORF">M413DRAFT_447140</name>
</gene>
<dbReference type="EMBL" id="KN831785">
    <property type="protein sequence ID" value="KIM39682.1"/>
    <property type="molecule type" value="Genomic_DNA"/>
</dbReference>
<evidence type="ECO:0000313" key="9">
    <source>
        <dbReference type="Proteomes" id="UP000053424"/>
    </source>
</evidence>
<dbReference type="InterPro" id="IPR017907">
    <property type="entry name" value="Znf_RING_CS"/>
</dbReference>
<proteinExistence type="predicted"/>
<reference evidence="8 9" key="1">
    <citation type="submission" date="2014-04" db="EMBL/GenBank/DDBJ databases">
        <authorList>
            <consortium name="DOE Joint Genome Institute"/>
            <person name="Kuo A."/>
            <person name="Gay G."/>
            <person name="Dore J."/>
            <person name="Kohler A."/>
            <person name="Nagy L.G."/>
            <person name="Floudas D."/>
            <person name="Copeland A."/>
            <person name="Barry K.W."/>
            <person name="Cichocki N."/>
            <person name="Veneault-Fourrey C."/>
            <person name="LaButti K."/>
            <person name="Lindquist E.A."/>
            <person name="Lipzen A."/>
            <person name="Lundell T."/>
            <person name="Morin E."/>
            <person name="Murat C."/>
            <person name="Sun H."/>
            <person name="Tunlid A."/>
            <person name="Henrissat B."/>
            <person name="Grigoriev I.V."/>
            <person name="Hibbett D.S."/>
            <person name="Martin F."/>
            <person name="Nordberg H.P."/>
            <person name="Cantor M.N."/>
            <person name="Hua S.X."/>
        </authorList>
    </citation>
    <scope>NUCLEOTIDE SEQUENCE [LARGE SCALE GENOMIC DNA]</scope>
    <source>
        <strain evidence="9">h7</strain>
    </source>
</reference>
<evidence type="ECO:0000256" key="4">
    <source>
        <dbReference type="PROSITE-ProRule" id="PRU00175"/>
    </source>
</evidence>
<dbReference type="OrthoDB" id="6270329at2759"/>
<evidence type="ECO:0000256" key="6">
    <source>
        <dbReference type="SAM" id="MobiDB-lite"/>
    </source>
</evidence>
<evidence type="ECO:0000256" key="5">
    <source>
        <dbReference type="SAM" id="Coils"/>
    </source>
</evidence>
<feature type="domain" description="RING-type" evidence="7">
    <location>
        <begin position="4"/>
        <end position="48"/>
    </location>
</feature>
<name>A0A0C2YF72_HEBCY</name>
<dbReference type="InterPro" id="IPR001841">
    <property type="entry name" value="Znf_RING"/>
</dbReference>
<keyword evidence="5" id="KW-0175">Coiled coil</keyword>
<evidence type="ECO:0000256" key="2">
    <source>
        <dbReference type="ARBA" id="ARBA00022771"/>
    </source>
</evidence>
<dbReference type="Gene3D" id="3.30.40.10">
    <property type="entry name" value="Zinc/RING finger domain, C3HC4 (zinc finger)"/>
    <property type="match status" value="1"/>
</dbReference>
<dbReference type="InterPro" id="IPR027370">
    <property type="entry name" value="Znf-RING_euk"/>
</dbReference>
<keyword evidence="1" id="KW-0479">Metal-binding</keyword>